<feature type="compositionally biased region" description="Low complexity" evidence="1">
    <location>
        <begin position="232"/>
        <end position="249"/>
    </location>
</feature>
<organism evidence="2 3">
    <name type="scientific">Armillaria tabescens</name>
    <name type="common">Ringless honey mushroom</name>
    <name type="synonym">Agaricus tabescens</name>
    <dbReference type="NCBI Taxonomy" id="1929756"/>
    <lineage>
        <taxon>Eukaryota</taxon>
        <taxon>Fungi</taxon>
        <taxon>Dikarya</taxon>
        <taxon>Basidiomycota</taxon>
        <taxon>Agaricomycotina</taxon>
        <taxon>Agaricomycetes</taxon>
        <taxon>Agaricomycetidae</taxon>
        <taxon>Agaricales</taxon>
        <taxon>Marasmiineae</taxon>
        <taxon>Physalacriaceae</taxon>
        <taxon>Desarmillaria</taxon>
    </lineage>
</organism>
<protein>
    <submittedName>
        <fullName evidence="2">Uncharacterized protein</fullName>
    </submittedName>
</protein>
<accession>A0AA39N4S5</accession>
<evidence type="ECO:0000313" key="3">
    <source>
        <dbReference type="Proteomes" id="UP001175211"/>
    </source>
</evidence>
<dbReference type="EMBL" id="JAUEPS010000021">
    <property type="protein sequence ID" value="KAK0457414.1"/>
    <property type="molecule type" value="Genomic_DNA"/>
</dbReference>
<feature type="region of interest" description="Disordered" evidence="1">
    <location>
        <begin position="1"/>
        <end position="114"/>
    </location>
</feature>
<dbReference type="RefSeq" id="XP_060329726.1">
    <property type="nucleotide sequence ID" value="XM_060473374.1"/>
</dbReference>
<evidence type="ECO:0000313" key="2">
    <source>
        <dbReference type="EMBL" id="KAK0457414.1"/>
    </source>
</evidence>
<proteinExistence type="predicted"/>
<name>A0AA39N4S5_ARMTA</name>
<feature type="region of interest" description="Disordered" evidence="1">
    <location>
        <begin position="195"/>
        <end position="250"/>
    </location>
</feature>
<gene>
    <name evidence="2" type="ORF">EV420DRAFT_1548038</name>
</gene>
<feature type="compositionally biased region" description="Polar residues" evidence="1">
    <location>
        <begin position="199"/>
        <end position="220"/>
    </location>
</feature>
<dbReference type="AlphaFoldDB" id="A0AA39N4S5"/>
<reference evidence="2" key="1">
    <citation type="submission" date="2023-06" db="EMBL/GenBank/DDBJ databases">
        <authorList>
            <consortium name="Lawrence Berkeley National Laboratory"/>
            <person name="Ahrendt S."/>
            <person name="Sahu N."/>
            <person name="Indic B."/>
            <person name="Wong-Bajracharya J."/>
            <person name="Merenyi Z."/>
            <person name="Ke H.-M."/>
            <person name="Monk M."/>
            <person name="Kocsube S."/>
            <person name="Drula E."/>
            <person name="Lipzen A."/>
            <person name="Balint B."/>
            <person name="Henrissat B."/>
            <person name="Andreopoulos B."/>
            <person name="Martin F.M."/>
            <person name="Harder C.B."/>
            <person name="Rigling D."/>
            <person name="Ford K.L."/>
            <person name="Foster G.D."/>
            <person name="Pangilinan J."/>
            <person name="Papanicolaou A."/>
            <person name="Barry K."/>
            <person name="LaButti K."/>
            <person name="Viragh M."/>
            <person name="Koriabine M."/>
            <person name="Yan M."/>
            <person name="Riley R."/>
            <person name="Champramary S."/>
            <person name="Plett K.L."/>
            <person name="Tsai I.J."/>
            <person name="Slot J."/>
            <person name="Sipos G."/>
            <person name="Plett J."/>
            <person name="Nagy L.G."/>
            <person name="Grigoriev I.V."/>
        </authorList>
    </citation>
    <scope>NUCLEOTIDE SEQUENCE</scope>
    <source>
        <strain evidence="2">CCBAS 213</strain>
    </source>
</reference>
<evidence type="ECO:0000256" key="1">
    <source>
        <dbReference type="SAM" id="MobiDB-lite"/>
    </source>
</evidence>
<sequence>MAPHDNASADKENTEAATSPHPSVATHAARAKKVHVISSDSEDSTVAENGPRRVRRKGTSPKKKSKKKTVAPPSDYENDEPSPKKTKRKVKASAASTSVDPPAPPPSKNPPKVITKPAADLATKAMAQLAINLSIDSARKESDLRKRAEAEQQTAQYQAVALERAVVYAERRLQALQIAKDLNLDPKLVGLPADPLTISPPNDTTGKNSAPAAVSTSHTTPPVRPAPTSTMPSAYSGPSGSLSASTSSSIGPQTPVVVPTSYSAGFGTFTPVTPFGAQGAFAPSFSNIPFAGFPATPFAQSASFAQPHPFVQGLAVPSAPVPGPEVTMSDG</sequence>
<feature type="compositionally biased region" description="Basic residues" evidence="1">
    <location>
        <begin position="52"/>
        <end position="69"/>
    </location>
</feature>
<keyword evidence="3" id="KW-1185">Reference proteome</keyword>
<dbReference type="Proteomes" id="UP001175211">
    <property type="component" value="Unassembled WGS sequence"/>
</dbReference>
<comment type="caution">
    <text evidence="2">The sequence shown here is derived from an EMBL/GenBank/DDBJ whole genome shotgun (WGS) entry which is preliminary data.</text>
</comment>
<dbReference type="GeneID" id="85356922"/>